<dbReference type="Proteomes" id="UP000297459">
    <property type="component" value="Unassembled WGS sequence"/>
</dbReference>
<gene>
    <name evidence="2" type="ORF">E2558_11755</name>
</gene>
<evidence type="ECO:0000256" key="1">
    <source>
        <dbReference type="SAM" id="Phobius"/>
    </source>
</evidence>
<proteinExistence type="predicted"/>
<comment type="caution">
    <text evidence="2">The sequence shown here is derived from an EMBL/GenBank/DDBJ whole genome shotgun (WGS) entry which is preliminary data.</text>
</comment>
<protein>
    <submittedName>
        <fullName evidence="2">Uncharacterized protein</fullName>
    </submittedName>
</protein>
<keyword evidence="1" id="KW-0472">Membrane</keyword>
<accession>A0A4Z1BKA0</accession>
<keyword evidence="1" id="KW-0812">Transmembrane</keyword>
<dbReference type="EMBL" id="SRPJ01000011">
    <property type="protein sequence ID" value="TGN22605.1"/>
    <property type="molecule type" value="Genomic_DNA"/>
</dbReference>
<feature type="transmembrane region" description="Helical" evidence="1">
    <location>
        <begin position="6"/>
        <end position="24"/>
    </location>
</feature>
<keyword evidence="1" id="KW-1133">Transmembrane helix</keyword>
<sequence length="183" mass="21544">MSEFLATIVGGIFALVGTFLGIRYQMAKQKEEKREDYKNDILSMVDLTAYKASKISKVNLAENTAKYNKHQTLEHCEDIEHYFEKLDDQIQELLGTMSHHEEDSNQPIRDLLNCYESLENYISKFSIATRIYSDNYEKSDFDRTIIVKTKDRLDRNVANFINDLRDFAENNFDHKMYEPKLTF</sequence>
<dbReference type="AlphaFoldDB" id="A0A4Z1BKA0"/>
<keyword evidence="3" id="KW-1185">Reference proteome</keyword>
<name>A0A4Z1BKA0_9STAP</name>
<evidence type="ECO:0000313" key="3">
    <source>
        <dbReference type="Proteomes" id="UP000297459"/>
    </source>
</evidence>
<evidence type="ECO:0000313" key="2">
    <source>
        <dbReference type="EMBL" id="TGN22605.1"/>
    </source>
</evidence>
<reference evidence="2 3" key="1">
    <citation type="submission" date="2019-04" db="EMBL/GenBank/DDBJ databases">
        <title>Genomic characterization of Staphylococcus petrasii strains.</title>
        <authorList>
            <person name="Vrbovska V."/>
            <person name="Kovarovic V."/>
            <person name="Maslanova I."/>
            <person name="Indrakova A."/>
            <person name="Petras P."/>
            <person name="Sedo O."/>
            <person name="Svec P."/>
            <person name="Fisarova L."/>
            <person name="Sedlacek I."/>
            <person name="Doskar J."/>
            <person name="Pantucek R."/>
        </authorList>
    </citation>
    <scope>NUCLEOTIDE SEQUENCE [LARGE SCALE GENOMIC DNA]</scope>
    <source>
        <strain evidence="2 3">CCM 8529</strain>
    </source>
</reference>
<organism evidence="2 3">
    <name type="scientific">Staphylococcus pragensis</name>
    <dbReference type="NCBI Taxonomy" id="1611836"/>
    <lineage>
        <taxon>Bacteria</taxon>
        <taxon>Bacillati</taxon>
        <taxon>Bacillota</taxon>
        <taxon>Bacilli</taxon>
        <taxon>Bacillales</taxon>
        <taxon>Staphylococcaceae</taxon>
        <taxon>Staphylococcus</taxon>
    </lineage>
</organism>
<dbReference type="RefSeq" id="WP_126564551.1">
    <property type="nucleotide sequence ID" value="NZ_BMCY01000011.1"/>
</dbReference>